<dbReference type="InterPro" id="IPR036388">
    <property type="entry name" value="WH-like_DNA-bd_sf"/>
</dbReference>
<dbReference type="InterPro" id="IPR000847">
    <property type="entry name" value="LysR_HTH_N"/>
</dbReference>
<evidence type="ECO:0000313" key="6">
    <source>
        <dbReference type="EMBL" id="QDC43799.1"/>
    </source>
</evidence>
<dbReference type="Pfam" id="PF03466">
    <property type="entry name" value="LysR_substrate"/>
    <property type="match status" value="1"/>
</dbReference>
<evidence type="ECO:0000256" key="4">
    <source>
        <dbReference type="ARBA" id="ARBA00023163"/>
    </source>
</evidence>
<evidence type="ECO:0000256" key="2">
    <source>
        <dbReference type="ARBA" id="ARBA00023015"/>
    </source>
</evidence>
<keyword evidence="7" id="KW-1185">Reference proteome</keyword>
<evidence type="ECO:0000256" key="1">
    <source>
        <dbReference type="ARBA" id="ARBA00009437"/>
    </source>
</evidence>
<evidence type="ECO:0000313" key="7">
    <source>
        <dbReference type="Proteomes" id="UP000311008"/>
    </source>
</evidence>
<dbReference type="OrthoDB" id="5293066at2"/>
<dbReference type="GO" id="GO:0000976">
    <property type="term" value="F:transcription cis-regulatory region binding"/>
    <property type="evidence" value="ECO:0007669"/>
    <property type="project" value="TreeGrafter"/>
</dbReference>
<dbReference type="AlphaFoldDB" id="A0A5B8CRK8"/>
<evidence type="ECO:0000259" key="5">
    <source>
        <dbReference type="PROSITE" id="PS50931"/>
    </source>
</evidence>
<dbReference type="GO" id="GO:0003700">
    <property type="term" value="F:DNA-binding transcription factor activity"/>
    <property type="evidence" value="ECO:0007669"/>
    <property type="project" value="InterPro"/>
</dbReference>
<dbReference type="PROSITE" id="PS50931">
    <property type="entry name" value="HTH_LYSR"/>
    <property type="match status" value="1"/>
</dbReference>
<dbReference type="Pfam" id="PF00126">
    <property type="entry name" value="HTH_1"/>
    <property type="match status" value="1"/>
</dbReference>
<dbReference type="InterPro" id="IPR005119">
    <property type="entry name" value="LysR_subst-bd"/>
</dbReference>
<name>A0A5B8CRK8_9PROT</name>
<comment type="similarity">
    <text evidence="1">Belongs to the LysR transcriptional regulatory family.</text>
</comment>
<dbReference type="SUPFAM" id="SSF53850">
    <property type="entry name" value="Periplasmic binding protein-like II"/>
    <property type="match status" value="1"/>
</dbReference>
<dbReference type="InterPro" id="IPR036390">
    <property type="entry name" value="WH_DNA-bd_sf"/>
</dbReference>
<dbReference type="Gene3D" id="3.40.190.290">
    <property type="match status" value="1"/>
</dbReference>
<sequence length="305" mass="33329">MTIKLSLEALEVIDAIDRKGSFAAAAESLYRVPSALTYTIRRLEEDLGLELFDRSGHRATLTQAGLELLKEGRFLLDAAHTLERRVQRIATGVETDISIAVSDLFDFKPILELLQDFYQQGFGTRIKLWREVYGGSWDALQSGRADISIGAPGDAPPGGGFATHLLGQLEFVFAVAPHHPLAHLPEPLTASDIVQHRVVAAADSSRNLPPRTSGILSGQDILTVPDMQTKLQAQIAGVAIGYLPRLLAEAAAEKGQLLIKQVSEPKLVGPTFIAWRQQRPSEMGKAMQWLLKQCAQLPLTQLLSK</sequence>
<dbReference type="Proteomes" id="UP000311008">
    <property type="component" value="Chromosome"/>
</dbReference>
<evidence type="ECO:0000256" key="3">
    <source>
        <dbReference type="ARBA" id="ARBA00023125"/>
    </source>
</evidence>
<accession>A0A5B8CRK8</accession>
<keyword evidence="3" id="KW-0238">DNA-binding</keyword>
<keyword evidence="4" id="KW-0804">Transcription</keyword>
<feature type="domain" description="HTH lysR-type" evidence="5">
    <location>
        <begin position="5"/>
        <end position="62"/>
    </location>
</feature>
<reference evidence="7" key="1">
    <citation type="journal article" date="2019" name="ISME J.">
        <title>Evolution in action: habitat transition from sediment to the pelagial leads to genome streamlining in Methylophilaceae.</title>
        <authorList>
            <person name="Salcher M."/>
            <person name="Schaefle D."/>
            <person name="Kaspar M."/>
            <person name="Neuenschwander S.M."/>
            <person name="Ghai R."/>
        </authorList>
    </citation>
    <scope>NUCLEOTIDE SEQUENCE [LARGE SCALE GENOMIC DNA]</scope>
    <source>
        <strain evidence="7">MMS-M-51</strain>
    </source>
</reference>
<keyword evidence="2" id="KW-0805">Transcription regulation</keyword>
<proteinExistence type="inferred from homology"/>
<organism evidence="6 7">
    <name type="scientific">Methylophilus medardicus</name>
    <dbReference type="NCBI Taxonomy" id="2588534"/>
    <lineage>
        <taxon>Bacteria</taxon>
        <taxon>Pseudomonadati</taxon>
        <taxon>Pseudomonadota</taxon>
        <taxon>Betaproteobacteria</taxon>
        <taxon>Nitrosomonadales</taxon>
        <taxon>Methylophilaceae</taxon>
        <taxon>Methylophilus</taxon>
    </lineage>
</organism>
<dbReference type="SUPFAM" id="SSF46785">
    <property type="entry name" value="Winged helix' DNA-binding domain"/>
    <property type="match status" value="1"/>
</dbReference>
<dbReference type="PANTHER" id="PTHR30126:SF4">
    <property type="entry name" value="LYSR FAMILY TRANSCRIPTIONAL REGULATOR"/>
    <property type="match status" value="1"/>
</dbReference>
<dbReference type="KEGG" id="mmec:FIU01_04200"/>
<dbReference type="Gene3D" id="1.10.10.10">
    <property type="entry name" value="Winged helix-like DNA-binding domain superfamily/Winged helix DNA-binding domain"/>
    <property type="match status" value="1"/>
</dbReference>
<dbReference type="EMBL" id="CP040946">
    <property type="protein sequence ID" value="QDC43799.1"/>
    <property type="molecule type" value="Genomic_DNA"/>
</dbReference>
<dbReference type="PANTHER" id="PTHR30126">
    <property type="entry name" value="HTH-TYPE TRANSCRIPTIONAL REGULATOR"/>
    <property type="match status" value="1"/>
</dbReference>
<dbReference type="RefSeq" id="WP_140003147.1">
    <property type="nucleotide sequence ID" value="NZ_CP040946.1"/>
</dbReference>
<protein>
    <submittedName>
        <fullName evidence="6">LysR family transcriptional regulator</fullName>
    </submittedName>
</protein>
<gene>
    <name evidence="6" type="ORF">FIU01_04200</name>
</gene>